<dbReference type="GO" id="GO:0008270">
    <property type="term" value="F:zinc ion binding"/>
    <property type="evidence" value="ECO:0007669"/>
    <property type="project" value="InterPro"/>
</dbReference>
<name>A0AAX3YWF1_RHOOP</name>
<dbReference type="Pfam" id="PF08240">
    <property type="entry name" value="ADH_N"/>
    <property type="match status" value="1"/>
</dbReference>
<dbReference type="Proteomes" id="UP001231166">
    <property type="component" value="Plasmid pRho-VOC14-L"/>
</dbReference>
<organism evidence="8 10">
    <name type="scientific">Rhodococcus opacus</name>
    <name type="common">Nocardia opaca</name>
    <dbReference type="NCBI Taxonomy" id="37919"/>
    <lineage>
        <taxon>Bacteria</taxon>
        <taxon>Bacillati</taxon>
        <taxon>Actinomycetota</taxon>
        <taxon>Actinomycetes</taxon>
        <taxon>Mycobacteriales</taxon>
        <taxon>Nocardiaceae</taxon>
        <taxon>Rhodococcus</taxon>
    </lineage>
</organism>
<keyword evidence="3" id="KW-0862">Zinc</keyword>
<dbReference type="PROSITE" id="PS00059">
    <property type="entry name" value="ADH_ZINC"/>
    <property type="match status" value="1"/>
</dbReference>
<dbReference type="PANTHER" id="PTHR43401:SF2">
    <property type="entry name" value="L-THREONINE 3-DEHYDROGENASE"/>
    <property type="match status" value="1"/>
</dbReference>
<evidence type="ECO:0000313" key="7">
    <source>
        <dbReference type="EMBL" id="WLF52652.1"/>
    </source>
</evidence>
<dbReference type="Proteomes" id="UP001066327">
    <property type="component" value="Unassembled WGS sequence"/>
</dbReference>
<comment type="cofactor">
    <cofactor evidence="1">
        <name>Zn(2+)</name>
        <dbReference type="ChEBI" id="CHEBI:29105"/>
    </cofactor>
</comment>
<sequence>MDVKASGLCHSDISALDDPNWSANFPSLPIALGHEPAGVVSAVGEGVTNLEVGDRVGVPSGPPNANGYFKDGANAEKTTAIANSV</sequence>
<geneLocation type="plasmid" evidence="8 10">
    <name>pRho-VOC14-L</name>
</geneLocation>
<protein>
    <submittedName>
        <fullName evidence="8">Alcohol dehydrogenase catalytic domain-containing protein</fullName>
    </submittedName>
</protein>
<keyword evidence="9" id="KW-1185">Reference proteome</keyword>
<evidence type="ECO:0000256" key="4">
    <source>
        <dbReference type="ARBA" id="ARBA00023002"/>
    </source>
</evidence>
<dbReference type="RefSeq" id="WP_269592345.1">
    <property type="nucleotide sequence ID" value="NZ_CP130956.1"/>
</dbReference>
<dbReference type="InterPro" id="IPR013154">
    <property type="entry name" value="ADH-like_N"/>
</dbReference>
<evidence type="ECO:0000259" key="5">
    <source>
        <dbReference type="Pfam" id="PF08240"/>
    </source>
</evidence>
<evidence type="ECO:0000256" key="1">
    <source>
        <dbReference type="ARBA" id="ARBA00001947"/>
    </source>
</evidence>
<dbReference type="Gene3D" id="3.90.180.10">
    <property type="entry name" value="Medium-chain alcohol dehydrogenases, catalytic domain"/>
    <property type="match status" value="1"/>
</dbReference>
<dbReference type="AlphaFoldDB" id="A0AAX3YWF1"/>
<evidence type="ECO:0000256" key="2">
    <source>
        <dbReference type="ARBA" id="ARBA00022723"/>
    </source>
</evidence>
<dbReference type="EMBL" id="JAPWIS010000025">
    <property type="protein sequence ID" value="MCZ4588790.1"/>
    <property type="molecule type" value="Genomic_DNA"/>
</dbReference>
<reference evidence="6" key="1">
    <citation type="submission" date="2022-12" db="EMBL/GenBank/DDBJ databases">
        <authorList>
            <person name="Krivoruchko A.V."/>
            <person name="Elkin A."/>
        </authorList>
    </citation>
    <scope>NUCLEOTIDE SEQUENCE</scope>
    <source>
        <strain evidence="6">IEGM 249</strain>
    </source>
</reference>
<keyword evidence="8" id="KW-0614">Plasmid</keyword>
<evidence type="ECO:0000313" key="10">
    <source>
        <dbReference type="Proteomes" id="UP001231166"/>
    </source>
</evidence>
<dbReference type="EMBL" id="CP130956">
    <property type="protein sequence ID" value="WLF52652.1"/>
    <property type="molecule type" value="Genomic_DNA"/>
</dbReference>
<evidence type="ECO:0000313" key="8">
    <source>
        <dbReference type="EMBL" id="WLF52689.1"/>
    </source>
</evidence>
<gene>
    <name evidence="6" type="ORF">O4328_34950</name>
    <name evidence="7" type="ORF">Q5707_40865</name>
    <name evidence="8" type="ORF">Q5707_44130</name>
</gene>
<proteinExistence type="predicted"/>
<reference evidence="8" key="2">
    <citation type="submission" date="2023-07" db="EMBL/GenBank/DDBJ databases">
        <title>Genomic analysis of Rhodococcus opacus VOC-14 with glycol ethers degradation activity.</title>
        <authorList>
            <person name="Narkevich D.A."/>
            <person name="Hlushen A.M."/>
            <person name="Akhremchuk A.E."/>
            <person name="Sikolenko M.A."/>
            <person name="Valentovich L.N."/>
        </authorList>
    </citation>
    <scope>NUCLEOTIDE SEQUENCE</scope>
    <source>
        <strain evidence="8">VOC-14</strain>
        <plasmid evidence="8">pRho-VOC14-L</plasmid>
    </source>
</reference>
<evidence type="ECO:0000256" key="3">
    <source>
        <dbReference type="ARBA" id="ARBA00022833"/>
    </source>
</evidence>
<keyword evidence="2" id="KW-0479">Metal-binding</keyword>
<evidence type="ECO:0000313" key="6">
    <source>
        <dbReference type="EMBL" id="MCZ4588790.1"/>
    </source>
</evidence>
<dbReference type="InterPro" id="IPR011032">
    <property type="entry name" value="GroES-like_sf"/>
</dbReference>
<feature type="domain" description="Alcohol dehydrogenase-like N-terminal" evidence="5">
    <location>
        <begin position="2"/>
        <end position="63"/>
    </location>
</feature>
<dbReference type="SUPFAM" id="SSF50129">
    <property type="entry name" value="GroES-like"/>
    <property type="match status" value="1"/>
</dbReference>
<dbReference type="EMBL" id="CP130956">
    <property type="protein sequence ID" value="WLF52689.1"/>
    <property type="molecule type" value="Genomic_DNA"/>
</dbReference>
<keyword evidence="4" id="KW-0560">Oxidoreductase</keyword>
<dbReference type="PANTHER" id="PTHR43401">
    <property type="entry name" value="L-THREONINE 3-DEHYDROGENASE"/>
    <property type="match status" value="1"/>
</dbReference>
<evidence type="ECO:0000313" key="9">
    <source>
        <dbReference type="Proteomes" id="UP001066327"/>
    </source>
</evidence>
<dbReference type="InterPro" id="IPR050129">
    <property type="entry name" value="Zn_alcohol_dh"/>
</dbReference>
<accession>A0AAX3YWF1</accession>
<dbReference type="GO" id="GO:0016491">
    <property type="term" value="F:oxidoreductase activity"/>
    <property type="evidence" value="ECO:0007669"/>
    <property type="project" value="UniProtKB-KW"/>
</dbReference>
<dbReference type="InterPro" id="IPR002328">
    <property type="entry name" value="ADH_Zn_CS"/>
</dbReference>